<dbReference type="SFLD" id="SFLDG01169">
    <property type="entry name" value="NADPH_oxidase_subgroup_(NOX)"/>
    <property type="match status" value="1"/>
</dbReference>
<feature type="binding site" description="axial binding residue" evidence="20">
    <location>
        <position position="400"/>
    </location>
    <ligand>
        <name>heme b</name>
        <dbReference type="ChEBI" id="CHEBI:60344"/>
    </ligand>
    <ligandPart>
        <name>Fe</name>
        <dbReference type="ChEBI" id="CHEBI:18248"/>
    </ligandPart>
</feature>
<evidence type="ECO:0000256" key="17">
    <source>
        <dbReference type="ARBA" id="ARBA00023324"/>
    </source>
</evidence>
<evidence type="ECO:0000313" key="27">
    <source>
        <dbReference type="Proteomes" id="UP001516400"/>
    </source>
</evidence>
<evidence type="ECO:0000256" key="10">
    <source>
        <dbReference type="ARBA" id="ARBA00022827"/>
    </source>
</evidence>
<dbReference type="GO" id="GO:0004601">
    <property type="term" value="F:peroxidase activity"/>
    <property type="evidence" value="ECO:0007669"/>
    <property type="project" value="UniProtKB-KW"/>
</dbReference>
<proteinExistence type="inferred from homology"/>
<evidence type="ECO:0000259" key="25">
    <source>
        <dbReference type="PROSITE" id="PS51384"/>
    </source>
</evidence>
<dbReference type="CDD" id="cd00051">
    <property type="entry name" value="EFh"/>
    <property type="match status" value="1"/>
</dbReference>
<keyword evidence="6 22" id="KW-0812">Transmembrane</keyword>
<dbReference type="EC" id="1.6.3.1" evidence="3"/>
<evidence type="ECO:0000256" key="20">
    <source>
        <dbReference type="PIRSR" id="PIRSR619791-2"/>
    </source>
</evidence>
<dbReference type="PROSITE" id="PS51384">
    <property type="entry name" value="FAD_FR"/>
    <property type="match status" value="1"/>
</dbReference>
<dbReference type="SUPFAM" id="SSF47473">
    <property type="entry name" value="EF-hand"/>
    <property type="match status" value="1"/>
</dbReference>
<dbReference type="InterPro" id="IPR011992">
    <property type="entry name" value="EF-hand-dom_pair"/>
</dbReference>
<dbReference type="Pfam" id="PF03098">
    <property type="entry name" value="An_peroxidase"/>
    <property type="match status" value="1"/>
</dbReference>
<evidence type="ECO:0000256" key="11">
    <source>
        <dbReference type="ARBA" id="ARBA00022837"/>
    </source>
</evidence>
<dbReference type="Gene3D" id="3.40.50.80">
    <property type="entry name" value="Nucleotide-binding domain of ferredoxin-NADP reductase (FNR) module"/>
    <property type="match status" value="1"/>
</dbReference>
<dbReference type="EMBL" id="JABFTP020000186">
    <property type="protein sequence ID" value="KAL3290150.1"/>
    <property type="molecule type" value="Genomic_DNA"/>
</dbReference>
<comment type="similarity">
    <text evidence="2">In the N-terminal section; belongs to the peroxidase family.</text>
</comment>
<comment type="catalytic activity">
    <reaction evidence="19">
        <text>NADPH + O2 + H(+) = H2O2 + NADP(+)</text>
        <dbReference type="Rhea" id="RHEA:11260"/>
        <dbReference type="ChEBI" id="CHEBI:15378"/>
        <dbReference type="ChEBI" id="CHEBI:15379"/>
        <dbReference type="ChEBI" id="CHEBI:16240"/>
        <dbReference type="ChEBI" id="CHEBI:57783"/>
        <dbReference type="ChEBI" id="CHEBI:58349"/>
        <dbReference type="EC" id="1.6.3.1"/>
    </reaction>
</comment>
<comment type="catalytic activity">
    <reaction evidence="18">
        <text>NADH + O2 + H(+) = H2O2 + NAD(+)</text>
        <dbReference type="Rhea" id="RHEA:11264"/>
        <dbReference type="ChEBI" id="CHEBI:15378"/>
        <dbReference type="ChEBI" id="CHEBI:15379"/>
        <dbReference type="ChEBI" id="CHEBI:16240"/>
        <dbReference type="ChEBI" id="CHEBI:57540"/>
        <dbReference type="ChEBI" id="CHEBI:57945"/>
        <dbReference type="EC" id="1.6.3.1"/>
    </reaction>
</comment>
<dbReference type="GO" id="GO:0046872">
    <property type="term" value="F:metal ion binding"/>
    <property type="evidence" value="ECO:0007669"/>
    <property type="project" value="UniProtKB-KW"/>
</dbReference>
<keyword evidence="9" id="KW-0677">Repeat</keyword>
<dbReference type="InterPro" id="IPR034821">
    <property type="entry name" value="DUOX_peroxidase"/>
</dbReference>
<dbReference type="SMART" id="SM00054">
    <property type="entry name" value="EFh"/>
    <property type="match status" value="2"/>
</dbReference>
<dbReference type="GO" id="GO:0016174">
    <property type="term" value="F:NAD(P)H oxidase H2O2-forming activity"/>
    <property type="evidence" value="ECO:0007669"/>
    <property type="project" value="UniProtKB-EC"/>
</dbReference>
<evidence type="ECO:0000256" key="22">
    <source>
        <dbReference type="SAM" id="Phobius"/>
    </source>
</evidence>
<keyword evidence="27" id="KW-1185">Reference proteome</keyword>
<keyword evidence="4" id="KW-0575">Peroxidase</keyword>
<dbReference type="GO" id="GO:0042744">
    <property type="term" value="P:hydrogen peroxide catabolic process"/>
    <property type="evidence" value="ECO:0007669"/>
    <property type="project" value="UniProtKB-KW"/>
</dbReference>
<keyword evidence="10" id="KW-0274">FAD</keyword>
<feature type="transmembrane region" description="Helical" evidence="22">
    <location>
        <begin position="691"/>
        <end position="715"/>
    </location>
</feature>
<evidence type="ECO:0000256" key="18">
    <source>
        <dbReference type="ARBA" id="ARBA00047455"/>
    </source>
</evidence>
<accession>A0ABD2PIG8</accession>
<evidence type="ECO:0000256" key="9">
    <source>
        <dbReference type="ARBA" id="ARBA00022737"/>
    </source>
</evidence>
<keyword evidence="5" id="KW-0285">Flavoprotein</keyword>
<feature type="domain" description="EF-hand" evidence="24">
    <location>
        <begin position="919"/>
        <end position="954"/>
    </location>
</feature>
<evidence type="ECO:0000256" key="12">
    <source>
        <dbReference type="ARBA" id="ARBA00022857"/>
    </source>
</evidence>
<dbReference type="GO" id="GO:0042742">
    <property type="term" value="P:defense response to bacterium"/>
    <property type="evidence" value="ECO:0007669"/>
    <property type="project" value="UniProtKB-ARBA"/>
</dbReference>
<dbReference type="InterPro" id="IPR039261">
    <property type="entry name" value="FNR_nucleotide-bd"/>
</dbReference>
<feature type="transmembrane region" description="Helical" evidence="22">
    <location>
        <begin position="1266"/>
        <end position="1289"/>
    </location>
</feature>
<feature type="domain" description="FAD-binding FR-type" evidence="25">
    <location>
        <begin position="1346"/>
        <end position="1452"/>
    </location>
</feature>
<dbReference type="FunFam" id="2.40.30.10:FF:000059">
    <property type="entry name" value="dual oxidase isoform X1"/>
    <property type="match status" value="1"/>
</dbReference>
<evidence type="ECO:0000256" key="14">
    <source>
        <dbReference type="ARBA" id="ARBA00023002"/>
    </source>
</evidence>
<keyword evidence="15 22" id="KW-0472">Membrane</keyword>
<organism evidence="26 27">
    <name type="scientific">Cryptolaemus montrouzieri</name>
    <dbReference type="NCBI Taxonomy" id="559131"/>
    <lineage>
        <taxon>Eukaryota</taxon>
        <taxon>Metazoa</taxon>
        <taxon>Ecdysozoa</taxon>
        <taxon>Arthropoda</taxon>
        <taxon>Hexapoda</taxon>
        <taxon>Insecta</taxon>
        <taxon>Pterygota</taxon>
        <taxon>Neoptera</taxon>
        <taxon>Endopterygota</taxon>
        <taxon>Coleoptera</taxon>
        <taxon>Polyphaga</taxon>
        <taxon>Cucujiformia</taxon>
        <taxon>Coccinelloidea</taxon>
        <taxon>Coccinellidae</taxon>
        <taxon>Scymninae</taxon>
        <taxon>Scymnini</taxon>
        <taxon>Cryptolaemus</taxon>
    </lineage>
</organism>
<dbReference type="GO" id="GO:0016324">
    <property type="term" value="C:apical plasma membrane"/>
    <property type="evidence" value="ECO:0007669"/>
    <property type="project" value="UniProtKB-SubCell"/>
</dbReference>
<reference evidence="26 27" key="1">
    <citation type="journal article" date="2021" name="BMC Biol.">
        <title>Horizontally acquired antibacterial genes associated with adaptive radiation of ladybird beetles.</title>
        <authorList>
            <person name="Li H.S."/>
            <person name="Tang X.F."/>
            <person name="Huang Y.H."/>
            <person name="Xu Z.Y."/>
            <person name="Chen M.L."/>
            <person name="Du X.Y."/>
            <person name="Qiu B.Y."/>
            <person name="Chen P.T."/>
            <person name="Zhang W."/>
            <person name="Slipinski A."/>
            <person name="Escalona H.E."/>
            <person name="Waterhouse R.M."/>
            <person name="Zwick A."/>
            <person name="Pang H."/>
        </authorList>
    </citation>
    <scope>NUCLEOTIDE SEQUENCE [LARGE SCALE GENOMIC DNA]</scope>
    <source>
        <strain evidence="26">SYSU2018</strain>
    </source>
</reference>
<dbReference type="SFLD" id="SFLDG01168">
    <property type="entry name" value="Ferric_reductase_subgroup_(FRE"/>
    <property type="match status" value="1"/>
</dbReference>
<gene>
    <name evidence="26" type="ORF">HHI36_023514</name>
</gene>
<dbReference type="PANTHER" id="PTHR11972">
    <property type="entry name" value="NADPH OXIDASE"/>
    <property type="match status" value="1"/>
</dbReference>
<feature type="region of interest" description="Disordered" evidence="21">
    <location>
        <begin position="30"/>
        <end position="56"/>
    </location>
</feature>
<keyword evidence="8 23" id="KW-0732">Signal</keyword>
<keyword evidence="16" id="KW-0325">Glycoprotein</keyword>
<dbReference type="PROSITE" id="PS00018">
    <property type="entry name" value="EF_HAND_1"/>
    <property type="match status" value="1"/>
</dbReference>
<feature type="signal peptide" evidence="23">
    <location>
        <begin position="1"/>
        <end position="17"/>
    </location>
</feature>
<name>A0ABD2PIG8_9CUCU</name>
<keyword evidence="13 22" id="KW-1133">Transmembrane helix</keyword>
<dbReference type="InterPro" id="IPR013121">
    <property type="entry name" value="Fe_red_NAD-bd_6"/>
</dbReference>
<dbReference type="CDD" id="cd06186">
    <property type="entry name" value="NOX_Duox_like_FAD_NADP"/>
    <property type="match status" value="1"/>
</dbReference>
<evidence type="ECO:0000256" key="7">
    <source>
        <dbReference type="ARBA" id="ARBA00022723"/>
    </source>
</evidence>
<dbReference type="Pfam" id="PF08022">
    <property type="entry name" value="FAD_binding_8"/>
    <property type="match status" value="1"/>
</dbReference>
<dbReference type="InterPro" id="IPR018247">
    <property type="entry name" value="EF_Hand_1_Ca_BS"/>
</dbReference>
<dbReference type="GO" id="GO:0009653">
    <property type="term" value="P:anatomical structure morphogenesis"/>
    <property type="evidence" value="ECO:0007669"/>
    <property type="project" value="UniProtKB-ARBA"/>
</dbReference>
<evidence type="ECO:0000256" key="8">
    <source>
        <dbReference type="ARBA" id="ARBA00022729"/>
    </source>
</evidence>
<dbReference type="InterPro" id="IPR019791">
    <property type="entry name" value="Haem_peroxidase_animal"/>
</dbReference>
<feature type="transmembrane region" description="Helical" evidence="22">
    <location>
        <begin position="1123"/>
        <end position="1143"/>
    </location>
</feature>
<evidence type="ECO:0000256" key="15">
    <source>
        <dbReference type="ARBA" id="ARBA00023136"/>
    </source>
</evidence>
<feature type="transmembrane region" description="Helical" evidence="22">
    <location>
        <begin position="1296"/>
        <end position="1313"/>
    </location>
</feature>
<dbReference type="InterPro" id="IPR037120">
    <property type="entry name" value="Haem_peroxidase_sf_animal"/>
</dbReference>
<dbReference type="PANTHER" id="PTHR11972:SF208">
    <property type="entry name" value="DUAL OXIDASE-LIKE PROTEIN"/>
    <property type="match status" value="1"/>
</dbReference>
<evidence type="ECO:0000256" key="3">
    <source>
        <dbReference type="ARBA" id="ARBA00012698"/>
    </source>
</evidence>
<evidence type="ECO:0000256" key="1">
    <source>
        <dbReference type="ARBA" id="ARBA00004424"/>
    </source>
</evidence>
<evidence type="ECO:0000256" key="23">
    <source>
        <dbReference type="SAM" id="SignalP"/>
    </source>
</evidence>
<dbReference type="Gene3D" id="2.40.30.10">
    <property type="entry name" value="Translation factors"/>
    <property type="match status" value="1"/>
</dbReference>
<dbReference type="CDD" id="cd09820">
    <property type="entry name" value="dual_peroxidase_like"/>
    <property type="match status" value="1"/>
</dbReference>
<feature type="transmembrane region" description="Helical" evidence="22">
    <location>
        <begin position="1172"/>
        <end position="1190"/>
    </location>
</feature>
<dbReference type="PROSITE" id="PS50292">
    <property type="entry name" value="PEROXIDASE_3"/>
    <property type="match status" value="1"/>
</dbReference>
<dbReference type="Pfam" id="PF08030">
    <property type="entry name" value="NAD_binding_6"/>
    <property type="match status" value="1"/>
</dbReference>
<dbReference type="InterPro" id="IPR050369">
    <property type="entry name" value="RBOH/FRE"/>
</dbReference>
<dbReference type="PRINTS" id="PR00457">
    <property type="entry name" value="ANPEROXIDASE"/>
</dbReference>
<dbReference type="Pfam" id="PF00036">
    <property type="entry name" value="EF-hand_1"/>
    <property type="match status" value="1"/>
</dbReference>
<dbReference type="Gene3D" id="1.10.640.10">
    <property type="entry name" value="Haem peroxidase domain superfamily, animal type"/>
    <property type="match status" value="1"/>
</dbReference>
<keyword evidence="12" id="KW-0521">NADP</keyword>
<evidence type="ECO:0000256" key="21">
    <source>
        <dbReference type="SAM" id="MobiDB-lite"/>
    </source>
</evidence>
<protein>
    <recommendedName>
        <fullName evidence="3">NAD(P)H oxidase (H2O2-forming)</fullName>
        <ecNumber evidence="3">1.6.3.1</ecNumber>
    </recommendedName>
</protein>
<dbReference type="InterPro" id="IPR017927">
    <property type="entry name" value="FAD-bd_FR_type"/>
</dbReference>
<evidence type="ECO:0000256" key="4">
    <source>
        <dbReference type="ARBA" id="ARBA00022559"/>
    </source>
</evidence>
<dbReference type="Gene3D" id="1.10.238.10">
    <property type="entry name" value="EF-hand"/>
    <property type="match status" value="1"/>
</dbReference>
<dbReference type="SFLD" id="SFLDS00052">
    <property type="entry name" value="Ferric_Reductase_Domain"/>
    <property type="match status" value="1"/>
</dbReference>
<dbReference type="InterPro" id="IPR010255">
    <property type="entry name" value="Haem_peroxidase_sf"/>
</dbReference>
<evidence type="ECO:0000256" key="13">
    <source>
        <dbReference type="ARBA" id="ARBA00022989"/>
    </source>
</evidence>
<dbReference type="SUPFAM" id="SSF63380">
    <property type="entry name" value="Riboflavin synthase domain-like"/>
    <property type="match status" value="1"/>
</dbReference>
<keyword evidence="11" id="KW-0106">Calcium</keyword>
<feature type="transmembrane region" description="Helical" evidence="22">
    <location>
        <begin position="1211"/>
        <end position="1231"/>
    </location>
</feature>
<dbReference type="PROSITE" id="PS50222">
    <property type="entry name" value="EF_HAND_2"/>
    <property type="match status" value="2"/>
</dbReference>
<dbReference type="InterPro" id="IPR013112">
    <property type="entry name" value="FAD-bd_8"/>
</dbReference>
<evidence type="ECO:0000259" key="24">
    <source>
        <dbReference type="PROSITE" id="PS50222"/>
    </source>
</evidence>
<dbReference type="GO" id="GO:0016175">
    <property type="term" value="F:superoxide-generating NAD(P)H oxidase activity"/>
    <property type="evidence" value="ECO:0007669"/>
    <property type="project" value="UniProtKB-ARBA"/>
</dbReference>
<evidence type="ECO:0000256" key="16">
    <source>
        <dbReference type="ARBA" id="ARBA00023180"/>
    </source>
</evidence>
<keyword evidence="7 20" id="KW-0479">Metal-binding</keyword>
<dbReference type="InterPro" id="IPR002048">
    <property type="entry name" value="EF_hand_dom"/>
</dbReference>
<sequence>MQMKGVILFIFIICCNCQQPPANTTTTATITAQTSPPKPDYKKKPAGKNWPGEYNNGVNNRDNLGQWLLTGSWQGVKPYKKGGGYEYEGYDGFYNNLARPDSGAIDRPLLRRWPAAYEDGTYLPSGSNRPNPLELSEKLLKGDIGTKSNTGKNALLVFFGQQVVEEILDAQRPACPPEYFNIPIPEGHSYRTKPGHTVLPLLRTRFDQRTGINPNNPRQQLNEITPYFDGGLFYGITKQWADQLRTYENGTVDANGLLASSHDGLFPAYNTQRLPMANPPPPFYHAHYTQTHETAKVSRFFKLGNPRGNENAFLLTFGIMWFRWHNYIAKIIKKSQPNWSSELIFNEARKWVIATQQHIVVDEWLPALLNTKLEKYEQYDPSINPQIDQFFQSAAFRFGHTLVTPGVYLRDYIRNSCSRKFSEWKQEAVRTCNIFWRPQEPLLTKENSSTNNVLDIDRLLMGMSVQLCEKEDHKIVEDLRGNVFGPLEFPRRDLMAVNIQRGRDHGLPGFNAARMAFGLKNITFENFRYITNETRETLRSLYKNKIDDVDVWVGGILETSDDGPGMLFTKIIMDQFRRIRDGDRFWFENAENKLFTHGDIERIKQLRVYDIIMAVTKMDAEDIPEFAFNVPSKLRGTGRGALLSKCNLETSRCKQAGNSFDCYHLPQLNQAALKEPCLQGDSFDYFKGSEWSFIGTYFFVGSFILGCFATIYLLIEHKNRSVIADVMRQNQATRRSVHHSMRAENGQIFAAQEWVGRRVPVRNVAIIFDTSSKQIKITCQQGNLIRAVDLAWTKKLKIYTITDLPYVIITSRHSYDLVLQFPASKERREFISELENCLELFHLEYEEITVFNWKQGENMAITKEDRQKKLEMFFRVVFAQAFKINHSKSEILRVNSNDKDIVDTEITLPEFADSLNMKPDNEFVKRMFSLTDKDKNGFISFREFVDLLIIFAKGTQEKKAELLFKMYDINDTGILKAKDFESMIRCFLESVGGNIPEDKLQKTIHGMLSRANCQNKAELEFQDFLHILGKDIVNLDKAKLGFKGLENDHSYLSRARNTIENIYDTHDIRTRFKGETSENPDESASIIDQEQHQILENAESTTKPKVSKTYGILKYIELKQKEIFWLTLYTLVMLGIFLERAYYYSFEREHSGLRTIAGYGVTVTRGAASAQMFTYSSLLITMCKNSITLLRDTPAYKWFPFDSHVEIHKYIAWWAFFFTVLHIVGHGFNFYHISTQTADDLTCLFRNFFHATHELPKFHYWCWQTMTGVTGIILTLIWGLMYIFALSFVRSKIYNWFWYMHNLYPLFYIFMILHGTGRLIQEPFFYYFFLGPVILFTIDSIISISRKKIEIPVVKVDILPSYVTMMEFQKPDNFQYKSGQWVRIASLALSKNEYHPFTLTSSPNEDTLKLHIRAVGPWTTRIRTIYEEASMLEPKRLPKIYLDGPYGEGHQDWNNYDVSILIGGGIGVTPFASILKDIAFRTGQTRCKKVYFIWVSRTQKQFEWFIDIIREVEYKDVKNLISCHIFITQFFEKFDLRMILLYVMERHYQRVAFRSLFTNLKAVTHFGRPAFTKFFRTVQTLHVNTPRIGVFSCGPPSMTSSVNAACFAVNVEGYHRFEHHYKNF</sequence>
<keyword evidence="20" id="KW-0408">Iron</keyword>
<evidence type="ECO:0000256" key="2">
    <source>
        <dbReference type="ARBA" id="ARBA00005644"/>
    </source>
</evidence>
<dbReference type="Proteomes" id="UP001516400">
    <property type="component" value="Unassembled WGS sequence"/>
</dbReference>
<keyword evidence="17" id="KW-0376">Hydrogen peroxide</keyword>
<keyword evidence="20" id="KW-0349">Heme</keyword>
<feature type="chain" id="PRO_5044765778" description="NAD(P)H oxidase (H2O2-forming)" evidence="23">
    <location>
        <begin position="18"/>
        <end position="1624"/>
    </location>
</feature>
<dbReference type="InterPro" id="IPR013130">
    <property type="entry name" value="Fe3_Rdtase_TM_dom"/>
</dbReference>
<feature type="transmembrane region" description="Helical" evidence="22">
    <location>
        <begin position="1325"/>
        <end position="1345"/>
    </location>
</feature>
<dbReference type="Pfam" id="PF01794">
    <property type="entry name" value="Ferric_reduct"/>
    <property type="match status" value="1"/>
</dbReference>
<evidence type="ECO:0000256" key="19">
    <source>
        <dbReference type="ARBA" id="ARBA00048762"/>
    </source>
</evidence>
<dbReference type="InterPro" id="IPR017938">
    <property type="entry name" value="Riboflavin_synthase-like_b-brl"/>
</dbReference>
<feature type="domain" description="EF-hand" evidence="24">
    <location>
        <begin position="955"/>
        <end position="990"/>
    </location>
</feature>
<evidence type="ECO:0000256" key="6">
    <source>
        <dbReference type="ARBA" id="ARBA00022692"/>
    </source>
</evidence>
<comment type="subcellular location">
    <subcellularLocation>
        <location evidence="1">Apical cell membrane</location>
        <topology evidence="1">Multi-pass membrane protein</topology>
    </subcellularLocation>
</comment>
<dbReference type="SUPFAM" id="SSF52343">
    <property type="entry name" value="Ferredoxin reductase-like, C-terminal NADP-linked domain"/>
    <property type="match status" value="1"/>
</dbReference>
<keyword evidence="14" id="KW-0560">Oxidoreductase</keyword>
<evidence type="ECO:0000256" key="5">
    <source>
        <dbReference type="ARBA" id="ARBA00022630"/>
    </source>
</evidence>
<dbReference type="SUPFAM" id="SSF48113">
    <property type="entry name" value="Heme-dependent peroxidases"/>
    <property type="match status" value="1"/>
</dbReference>
<comment type="caution">
    <text evidence="26">The sequence shown here is derived from an EMBL/GenBank/DDBJ whole genome shotgun (WGS) entry which is preliminary data.</text>
</comment>
<evidence type="ECO:0000313" key="26">
    <source>
        <dbReference type="EMBL" id="KAL3290150.1"/>
    </source>
</evidence>